<reference evidence="1 2" key="1">
    <citation type="journal article" date="2019" name="Nat. Ecol. Evol.">
        <title>Megaphylogeny resolves global patterns of mushroom evolution.</title>
        <authorList>
            <person name="Varga T."/>
            <person name="Krizsan K."/>
            <person name="Foldi C."/>
            <person name="Dima B."/>
            <person name="Sanchez-Garcia M."/>
            <person name="Sanchez-Ramirez S."/>
            <person name="Szollosi G.J."/>
            <person name="Szarkandi J.G."/>
            <person name="Papp V."/>
            <person name="Albert L."/>
            <person name="Andreopoulos W."/>
            <person name="Angelini C."/>
            <person name="Antonin V."/>
            <person name="Barry K.W."/>
            <person name="Bougher N.L."/>
            <person name="Buchanan P."/>
            <person name="Buyck B."/>
            <person name="Bense V."/>
            <person name="Catcheside P."/>
            <person name="Chovatia M."/>
            <person name="Cooper J."/>
            <person name="Damon W."/>
            <person name="Desjardin D."/>
            <person name="Finy P."/>
            <person name="Geml J."/>
            <person name="Haridas S."/>
            <person name="Hughes K."/>
            <person name="Justo A."/>
            <person name="Karasinski D."/>
            <person name="Kautmanova I."/>
            <person name="Kiss B."/>
            <person name="Kocsube S."/>
            <person name="Kotiranta H."/>
            <person name="LaButti K.M."/>
            <person name="Lechner B.E."/>
            <person name="Liimatainen K."/>
            <person name="Lipzen A."/>
            <person name="Lukacs Z."/>
            <person name="Mihaltcheva S."/>
            <person name="Morgado L.N."/>
            <person name="Niskanen T."/>
            <person name="Noordeloos M.E."/>
            <person name="Ohm R.A."/>
            <person name="Ortiz-Santana B."/>
            <person name="Ovrebo C."/>
            <person name="Racz N."/>
            <person name="Riley R."/>
            <person name="Savchenko A."/>
            <person name="Shiryaev A."/>
            <person name="Soop K."/>
            <person name="Spirin V."/>
            <person name="Szebenyi C."/>
            <person name="Tomsovsky M."/>
            <person name="Tulloss R.E."/>
            <person name="Uehling J."/>
            <person name="Grigoriev I.V."/>
            <person name="Vagvolgyi C."/>
            <person name="Papp T."/>
            <person name="Martin F.M."/>
            <person name="Miettinen O."/>
            <person name="Hibbett D.S."/>
            <person name="Nagy L.G."/>
        </authorList>
    </citation>
    <scope>NUCLEOTIDE SEQUENCE [LARGE SCALE GENOMIC DNA]</scope>
    <source>
        <strain evidence="1 2">NL-1719</strain>
    </source>
</reference>
<evidence type="ECO:0000313" key="1">
    <source>
        <dbReference type="EMBL" id="TFK66644.1"/>
    </source>
</evidence>
<protein>
    <submittedName>
        <fullName evidence="1">Uncharacterized protein</fullName>
    </submittedName>
</protein>
<dbReference type="Proteomes" id="UP000308600">
    <property type="component" value="Unassembled WGS sequence"/>
</dbReference>
<keyword evidence="2" id="KW-1185">Reference proteome</keyword>
<dbReference type="EMBL" id="ML208398">
    <property type="protein sequence ID" value="TFK66644.1"/>
    <property type="molecule type" value="Genomic_DNA"/>
</dbReference>
<accession>A0ACD3AMT4</accession>
<name>A0ACD3AMT4_9AGAR</name>
<evidence type="ECO:0000313" key="2">
    <source>
        <dbReference type="Proteomes" id="UP000308600"/>
    </source>
</evidence>
<organism evidence="1 2">
    <name type="scientific">Pluteus cervinus</name>
    <dbReference type="NCBI Taxonomy" id="181527"/>
    <lineage>
        <taxon>Eukaryota</taxon>
        <taxon>Fungi</taxon>
        <taxon>Dikarya</taxon>
        <taxon>Basidiomycota</taxon>
        <taxon>Agaricomycotina</taxon>
        <taxon>Agaricomycetes</taxon>
        <taxon>Agaricomycetidae</taxon>
        <taxon>Agaricales</taxon>
        <taxon>Pluteineae</taxon>
        <taxon>Pluteaceae</taxon>
        <taxon>Pluteus</taxon>
    </lineage>
</organism>
<gene>
    <name evidence="1" type="ORF">BDN72DRAFT_771644</name>
</gene>
<proteinExistence type="predicted"/>
<sequence>MPQNLNYCPFFIFLHQPNVKVEKQEFDVDTVGARLFSIGFYPDPITLDKPTQNQAFDRDFIQSKYGGGHQDSVPTIGKKYYEKTGLKRFVYLNKMYQPLAPENAGDPGMYFDTPDFEGKVPCEETVVFTRFEANKWCYMGLYEMKAAPPLTKEEWGQQSKDVQDTWASKICRDPGENSKYNWGGLVRSRIHLRKTLGREPESAEVTDAAEKGLYKSITKEDVKKAYLNGTEKIIVWTLKCVGYDPALQQDLIKRSRTWSPPPPKGKRKAKGNDDNDKTGPTRKKRRVVKKQRVKVKSEMSSEAERSENYDNSDFMNVDNEEGVEPVYHPRVTRSRRKARALSPEV</sequence>